<keyword evidence="1" id="KW-0051">Antiviral defense</keyword>
<dbReference type="InterPro" id="IPR021124">
    <property type="entry name" value="CRISPR-assoc_prot_Cas5"/>
</dbReference>
<dbReference type="GO" id="GO:0043571">
    <property type="term" value="P:maintenance of CRISPR repeat elements"/>
    <property type="evidence" value="ECO:0007669"/>
    <property type="project" value="InterPro"/>
</dbReference>
<dbReference type="EMBL" id="PFKO01000120">
    <property type="protein sequence ID" value="PIY33117.1"/>
    <property type="molecule type" value="Genomic_DNA"/>
</dbReference>
<comment type="caution">
    <text evidence="2">The sequence shown here is derived from an EMBL/GenBank/DDBJ whole genome shotgun (WGS) entry which is preliminary data.</text>
</comment>
<dbReference type="EMBL" id="PFIP01000048">
    <property type="protein sequence ID" value="PIX34794.1"/>
    <property type="molecule type" value="Genomic_DNA"/>
</dbReference>
<gene>
    <name evidence="3" type="ORF">COZ07_03350</name>
    <name evidence="2" type="ORF">COZ58_02620</name>
</gene>
<dbReference type="Proteomes" id="UP000230646">
    <property type="component" value="Unassembled WGS sequence"/>
</dbReference>
<evidence type="ECO:0000313" key="2">
    <source>
        <dbReference type="EMBL" id="PIX34794.1"/>
    </source>
</evidence>
<accession>A0A2M7PS48</accession>
<dbReference type="Gene3D" id="3.30.70.2660">
    <property type="match status" value="1"/>
</dbReference>
<proteinExistence type="predicted"/>
<dbReference type="NCBIfam" id="TIGR02593">
    <property type="entry name" value="CRISPR_cas5"/>
    <property type="match status" value="1"/>
</dbReference>
<dbReference type="InterPro" id="IPR013422">
    <property type="entry name" value="CRISPR-assoc_prot_Cas5_N"/>
</dbReference>
<evidence type="ECO:0000313" key="4">
    <source>
        <dbReference type="Proteomes" id="UP000230646"/>
    </source>
</evidence>
<dbReference type="Proteomes" id="UP000231493">
    <property type="component" value="Unassembled WGS sequence"/>
</dbReference>
<reference evidence="2" key="2">
    <citation type="submission" date="2017-09" db="EMBL/GenBank/DDBJ databases">
        <title>Depth-based differentiation of microbial function through sediment-hosted aquifers and enrichment of novel symbionts in the deep terrestrial subsurface.</title>
        <authorList>
            <person name="Probst A.J."/>
            <person name="Ladd B."/>
            <person name="Jarett J.K."/>
            <person name="Geller-Mcgrath D.E."/>
            <person name="Sieber C.M.K."/>
            <person name="Emerson J.B."/>
            <person name="Anantharaman K."/>
            <person name="Thomas B.C."/>
            <person name="Malmstrom R."/>
            <person name="Stieglmeier M."/>
            <person name="Klingl A."/>
            <person name="Woyke T."/>
            <person name="Ryan C.M."/>
            <person name="Banfield J.F."/>
        </authorList>
    </citation>
    <scope>NUCLEOTIDE SEQUENCE</scope>
    <source>
        <strain evidence="2">CG_4_8_14_3_um_filter_34_18</strain>
    </source>
</reference>
<evidence type="ECO:0000313" key="3">
    <source>
        <dbReference type="EMBL" id="PIY33117.1"/>
    </source>
</evidence>
<sequence length="236" mass="27649">MNVIRFKAEGILNSFRVPLFKTYHRTFLAPTKTNIIGMITNIMGKSERWYYETLNENQIKVSVVINNIEGKTKDLWAYKVYKDKNDGRSIIRRDRLYKAIYTIYLLIDSEELFKEILIALKFPTSIPSLGLDDELVKISEIEDKIQISENKSGYINSVFIDKGYSYDVMIEDQDKFVEFPIANETPLSFKVEISDKGFRKSRQAMDSFKQVEYLNCKIELKNVISYTDGINRMVFY</sequence>
<evidence type="ECO:0000313" key="5">
    <source>
        <dbReference type="Proteomes" id="UP000231493"/>
    </source>
</evidence>
<dbReference type="AlphaFoldDB" id="A0A2M7K9J4"/>
<protein>
    <submittedName>
        <fullName evidence="2">CRISPR-associated protein Cas5</fullName>
    </submittedName>
</protein>
<name>A0A2M7K9J4_9BACT</name>
<organism evidence="2 5">
    <name type="scientific">Candidatus Infernicultor aquiphilus</name>
    <dbReference type="NCBI Taxonomy" id="1805029"/>
    <lineage>
        <taxon>Bacteria</taxon>
        <taxon>Pseudomonadati</taxon>
        <taxon>Atribacterota</taxon>
        <taxon>Candidatus Phoenicimicrobiia</taxon>
        <taxon>Candidatus Pheonicimicrobiales</taxon>
        <taxon>Candidatus Phoenicimicrobiaceae</taxon>
        <taxon>Candidatus Infernicultor</taxon>
    </lineage>
</organism>
<accession>A0A2M7K9J4</accession>
<reference evidence="4 5" key="1">
    <citation type="submission" date="2017-09" db="EMBL/GenBank/DDBJ databases">
        <title>Depth-based differentiation of microbial function through sediment-hosted aquifers and enrichment of novel symbionts in the deep terrestrial subsurface.</title>
        <authorList>
            <person name="Probst A.J."/>
            <person name="Ladd B."/>
            <person name="Jarett J.K."/>
            <person name="Geller-Mcgrath D.E."/>
            <person name="Sieber C.M."/>
            <person name="Emerson J.B."/>
            <person name="Anantharaman K."/>
            <person name="Thomas B.C."/>
            <person name="Malmstrom R."/>
            <person name="Stieglmeier M."/>
            <person name="Klingl A."/>
            <person name="Woyke T."/>
            <person name="Ryan C.M."/>
            <person name="Banfield J.F."/>
        </authorList>
    </citation>
    <scope>NUCLEOTIDE SEQUENCE [LARGE SCALE GENOMIC DNA]</scope>
    <source>
        <strain evidence="3">CG_4_10_14_3_um_filter_34_13</strain>
    </source>
</reference>
<evidence type="ECO:0000256" key="1">
    <source>
        <dbReference type="ARBA" id="ARBA00023118"/>
    </source>
</evidence>
<dbReference type="GO" id="GO:0051607">
    <property type="term" value="P:defense response to virus"/>
    <property type="evidence" value="ECO:0007669"/>
    <property type="project" value="UniProtKB-KW"/>
</dbReference>
<dbReference type="Pfam" id="PF09704">
    <property type="entry name" value="Cas_Cas5d"/>
    <property type="match status" value="1"/>
</dbReference>
<dbReference type="RefSeq" id="WP_406607180.1">
    <property type="nucleotide sequence ID" value="NZ_PFKO01000120.1"/>
</dbReference>
<dbReference type="CDD" id="cd09693">
    <property type="entry name" value="Cas5_I"/>
    <property type="match status" value="1"/>
</dbReference>